<dbReference type="GO" id="GO:0005829">
    <property type="term" value="C:cytosol"/>
    <property type="evidence" value="ECO:0007669"/>
    <property type="project" value="TreeGrafter"/>
</dbReference>
<organism evidence="1 2">
    <name type="scientific">Pyrobaculum aerophilum</name>
    <dbReference type="NCBI Taxonomy" id="13773"/>
    <lineage>
        <taxon>Archaea</taxon>
        <taxon>Thermoproteota</taxon>
        <taxon>Thermoprotei</taxon>
        <taxon>Thermoproteales</taxon>
        <taxon>Thermoproteaceae</taxon>
        <taxon>Pyrobaculum</taxon>
    </lineage>
</organism>
<protein>
    <submittedName>
        <fullName evidence="1">Cobalamin biosynthesis protein CobQ</fullName>
    </submittedName>
</protein>
<dbReference type="InterPro" id="IPR050625">
    <property type="entry name" value="ParA/MinD_ATPase"/>
</dbReference>
<name>A0A371QUM0_9CREN</name>
<evidence type="ECO:0000313" key="2">
    <source>
        <dbReference type="Proteomes" id="UP000257123"/>
    </source>
</evidence>
<dbReference type="PANTHER" id="PTHR43384:SF10">
    <property type="entry name" value="ATPASE INVOLVED IN CHROMOSOME PARTITIONING, PARA_MIND FAMILY"/>
    <property type="match status" value="1"/>
</dbReference>
<comment type="caution">
    <text evidence="1">The sequence shown here is derived from an EMBL/GenBank/DDBJ whole genome shotgun (WGS) entry which is preliminary data.</text>
</comment>
<dbReference type="GO" id="GO:0016887">
    <property type="term" value="F:ATP hydrolysis activity"/>
    <property type="evidence" value="ECO:0007669"/>
    <property type="project" value="TreeGrafter"/>
</dbReference>
<dbReference type="SUPFAM" id="SSF52540">
    <property type="entry name" value="P-loop containing nucleoside triphosphate hydrolases"/>
    <property type="match status" value="1"/>
</dbReference>
<dbReference type="RefSeq" id="WP_116421991.1">
    <property type="nucleotide sequence ID" value="NZ_NMUE01000062.1"/>
</dbReference>
<reference evidence="1 2" key="1">
    <citation type="submission" date="2017-07" db="EMBL/GenBank/DDBJ databases">
        <title>Draft genome sequence of aerobic hyperthermophilic archaea, Pyrobaculum aerophilum YKB31 and YKB32.</title>
        <authorList>
            <person name="Mochizuki T."/>
            <person name="Berliner A.J."/>
            <person name="Yoshida-Takashima Y."/>
            <person name="Takaki Y."/>
            <person name="Nunoura T."/>
            <person name="Takai K."/>
        </authorList>
    </citation>
    <scope>NUCLEOTIDE SEQUENCE [LARGE SCALE GENOMIC DNA]</scope>
    <source>
        <strain evidence="1 2">YKB31</strain>
    </source>
</reference>
<accession>A0A371QUM0</accession>
<dbReference type="InterPro" id="IPR027417">
    <property type="entry name" value="P-loop_NTPase"/>
</dbReference>
<dbReference type="GO" id="GO:0005524">
    <property type="term" value="F:ATP binding"/>
    <property type="evidence" value="ECO:0007669"/>
    <property type="project" value="TreeGrafter"/>
</dbReference>
<sequence length="254" mass="28177">MKKILFISGTKGGTGKTTLALNASVLLAYLWRESAHYPVVYLDLTPGVGTAALILLGDIMAPWGRPSLSDYIAGRLAEPLRAFYIRRWSTERGAFQIVFSYLSQDSPLSRRLLEQISSVVESRLRPKVMVIDMPPLSSETPVAGLVDFLVPVVTPDITAIETTRRYLDIVGGSRLRPVLNMYIPGYHVSVMHSMPWEKVVEDAFGEQPHVIPYDKLIQAARQALEVEVLKLRPAESPAVKAIIDYAKYLAARLG</sequence>
<dbReference type="EMBL" id="NMUE01000062">
    <property type="protein sequence ID" value="RFA93468.1"/>
    <property type="molecule type" value="Genomic_DNA"/>
</dbReference>
<dbReference type="GO" id="GO:0009898">
    <property type="term" value="C:cytoplasmic side of plasma membrane"/>
    <property type="evidence" value="ECO:0007669"/>
    <property type="project" value="TreeGrafter"/>
</dbReference>
<dbReference type="Gene3D" id="3.40.50.300">
    <property type="entry name" value="P-loop containing nucleotide triphosphate hydrolases"/>
    <property type="match status" value="1"/>
</dbReference>
<dbReference type="GO" id="GO:0051782">
    <property type="term" value="P:negative regulation of cell division"/>
    <property type="evidence" value="ECO:0007669"/>
    <property type="project" value="TreeGrafter"/>
</dbReference>
<evidence type="ECO:0000313" key="1">
    <source>
        <dbReference type="EMBL" id="RFA93468.1"/>
    </source>
</evidence>
<dbReference type="PANTHER" id="PTHR43384">
    <property type="entry name" value="SEPTUM SITE-DETERMINING PROTEIN MIND HOMOLOG, CHLOROPLASTIC-RELATED"/>
    <property type="match status" value="1"/>
</dbReference>
<dbReference type="Proteomes" id="UP000257123">
    <property type="component" value="Unassembled WGS sequence"/>
</dbReference>
<gene>
    <name evidence="1" type="ORF">CGL51_12855</name>
</gene>
<dbReference type="AlphaFoldDB" id="A0A371QUM0"/>
<proteinExistence type="predicted"/>